<dbReference type="EMBL" id="NKXO01000033">
    <property type="protein sequence ID" value="PKQ67469.1"/>
    <property type="molecule type" value="Genomic_DNA"/>
</dbReference>
<name>A0A2N3IAY9_9BACT</name>
<evidence type="ECO:0000256" key="1">
    <source>
        <dbReference type="SAM" id="SignalP"/>
    </source>
</evidence>
<evidence type="ECO:0000259" key="2">
    <source>
        <dbReference type="Pfam" id="PF20094"/>
    </source>
</evidence>
<sequence>MFRIVLLFCLFHSLLSIAQENRVLTTSGFTLRYLTLDNGDKIRLFVQIPHNRFMPASADKFLQRFELYYQIREDLATAASNLQPKSAKVNWQEAKIKLDENEGIKLGFDIPKSENSPTGLLILDFIDLQESKKHQVSFRVAFAQTKVREMYAIFKENDEFPLISGFVRANEKFQIRSIGGEYSNFYVTKIKHTYPPAQLPMNISKPVQNKELEVERSFEAKSNEWLQWEEGLYIIKQNPNAFYGLGLRIEPADFPKIRTKEQLAEALTYLAVASEIKEIQEAEDLKKAVDAFWLSLSRADVTKAKEMVKKYYARIRKANYLFGSFKEGWKTDMGMIYAIFGEPDEIIWDKDSQRWIYIGNNNFQAGRNYTKITFNFLRRPNQFFEDYYLLVRYVEYDEVWLKTIQALRQGVGL</sequence>
<comment type="caution">
    <text evidence="3">The sequence shown here is derived from an EMBL/GenBank/DDBJ whole genome shotgun (WGS) entry which is preliminary data.</text>
</comment>
<feature type="chain" id="PRO_5015001414" description="GWxTD domain-containing protein" evidence="1">
    <location>
        <begin position="19"/>
        <end position="413"/>
    </location>
</feature>
<dbReference type="InterPro" id="IPR030959">
    <property type="entry name" value="GWxTD_dom"/>
</dbReference>
<evidence type="ECO:0000313" key="4">
    <source>
        <dbReference type="Proteomes" id="UP000233387"/>
    </source>
</evidence>
<proteinExistence type="predicted"/>
<feature type="signal peptide" evidence="1">
    <location>
        <begin position="1"/>
        <end position="18"/>
    </location>
</feature>
<feature type="domain" description="GWxTD" evidence="2">
    <location>
        <begin position="231"/>
        <end position="409"/>
    </location>
</feature>
<dbReference type="AlphaFoldDB" id="A0A2N3IAY9"/>
<keyword evidence="4" id="KW-1185">Reference proteome</keyword>
<dbReference type="OrthoDB" id="9814412at2"/>
<organism evidence="3 4">
    <name type="scientific">Raineya orbicola</name>
    <dbReference type="NCBI Taxonomy" id="2016530"/>
    <lineage>
        <taxon>Bacteria</taxon>
        <taxon>Pseudomonadati</taxon>
        <taxon>Bacteroidota</taxon>
        <taxon>Cytophagia</taxon>
        <taxon>Cytophagales</taxon>
        <taxon>Raineyaceae</taxon>
        <taxon>Raineya</taxon>
    </lineage>
</organism>
<dbReference type="Pfam" id="PF20094">
    <property type="entry name" value="GWxTD_dom"/>
    <property type="match status" value="1"/>
</dbReference>
<dbReference type="RefSeq" id="WP_101359287.1">
    <property type="nucleotide sequence ID" value="NZ_NKXO01000033.1"/>
</dbReference>
<protein>
    <recommendedName>
        <fullName evidence="2">GWxTD domain-containing protein</fullName>
    </recommendedName>
</protein>
<dbReference type="Proteomes" id="UP000233387">
    <property type="component" value="Unassembled WGS sequence"/>
</dbReference>
<reference evidence="3 4" key="1">
    <citation type="submission" date="2017-06" db="EMBL/GenBank/DDBJ databases">
        <title>Raineya orbicola gen. nov., sp. nov. a slightly thermophilic bacterium of the phylum Bacteroidetes and the description of Raineyaceae fam. nov.</title>
        <authorList>
            <person name="Albuquerque L."/>
            <person name="Polonia A.R.M."/>
            <person name="Barroso C."/>
            <person name="Froufe H.J.C."/>
            <person name="Lage O."/>
            <person name="Lobo-Da-Cunha A."/>
            <person name="Egas C."/>
            <person name="Da Costa M.S."/>
        </authorList>
    </citation>
    <scope>NUCLEOTIDE SEQUENCE [LARGE SCALE GENOMIC DNA]</scope>
    <source>
        <strain evidence="3 4">SPSPC-11</strain>
    </source>
</reference>
<accession>A0A2N3IAY9</accession>
<evidence type="ECO:0000313" key="3">
    <source>
        <dbReference type="EMBL" id="PKQ67469.1"/>
    </source>
</evidence>
<keyword evidence="1" id="KW-0732">Signal</keyword>
<gene>
    <name evidence="3" type="ORF">Rain11_2022</name>
</gene>
<dbReference type="NCBIfam" id="TIGR04514">
    <property type="entry name" value="GWxTD_dom"/>
    <property type="match status" value="1"/>
</dbReference>